<evidence type="ECO:0000256" key="1">
    <source>
        <dbReference type="SAM" id="MobiDB-lite"/>
    </source>
</evidence>
<dbReference type="Proteomes" id="UP000269945">
    <property type="component" value="Unassembled WGS sequence"/>
</dbReference>
<keyword evidence="2" id="KW-0732">Signal</keyword>
<name>A0A9X9M9C5_GULGU</name>
<evidence type="ECO:0000313" key="4">
    <source>
        <dbReference type="Proteomes" id="UP000269945"/>
    </source>
</evidence>
<feature type="chain" id="PRO_5040732234" evidence="2">
    <location>
        <begin position="29"/>
        <end position="162"/>
    </location>
</feature>
<keyword evidence="4" id="KW-1185">Reference proteome</keyword>
<gene>
    <name evidence="3" type="ORF">BN2614_LOCUS3</name>
</gene>
<accession>A0A9X9M9C5</accession>
<reference evidence="3 4" key="1">
    <citation type="submission" date="2018-10" db="EMBL/GenBank/DDBJ databases">
        <authorList>
            <person name="Ekblom R."/>
            <person name="Jareborg N."/>
        </authorList>
    </citation>
    <scope>NUCLEOTIDE SEQUENCE [LARGE SCALE GENOMIC DNA]</scope>
    <source>
        <tissue evidence="3">Muscle</tissue>
    </source>
</reference>
<sequence>MSHLLGVPGTAWEAVGHLALVLTLGVLSVPCVSHAPLLTAGPQLSWDKWTRNMHVAPACCLGNPFVRPRTLPLETACSPWCVRRPCHPERPQPRGRGTMGPSSTSGEGPGGGQADGVLLPWTGPGLLRALPCTQVFLALKKGGRALGEGSGGWGSGAGLGHH</sequence>
<evidence type="ECO:0000256" key="2">
    <source>
        <dbReference type="SAM" id="SignalP"/>
    </source>
</evidence>
<evidence type="ECO:0000313" key="3">
    <source>
        <dbReference type="EMBL" id="VCX39809.1"/>
    </source>
</evidence>
<organism evidence="3 4">
    <name type="scientific">Gulo gulo</name>
    <name type="common">Wolverine</name>
    <name type="synonym">Gluton</name>
    <dbReference type="NCBI Taxonomy" id="48420"/>
    <lineage>
        <taxon>Eukaryota</taxon>
        <taxon>Metazoa</taxon>
        <taxon>Chordata</taxon>
        <taxon>Craniata</taxon>
        <taxon>Vertebrata</taxon>
        <taxon>Euteleostomi</taxon>
        <taxon>Mammalia</taxon>
        <taxon>Eutheria</taxon>
        <taxon>Laurasiatheria</taxon>
        <taxon>Carnivora</taxon>
        <taxon>Caniformia</taxon>
        <taxon>Musteloidea</taxon>
        <taxon>Mustelidae</taxon>
        <taxon>Guloninae</taxon>
        <taxon>Gulo</taxon>
    </lineage>
</organism>
<proteinExistence type="predicted"/>
<feature type="signal peptide" evidence="2">
    <location>
        <begin position="1"/>
        <end position="28"/>
    </location>
</feature>
<comment type="caution">
    <text evidence="3">The sequence shown here is derived from an EMBL/GenBank/DDBJ whole genome shotgun (WGS) entry which is preliminary data.</text>
</comment>
<feature type="region of interest" description="Disordered" evidence="1">
    <location>
        <begin position="88"/>
        <end position="117"/>
    </location>
</feature>
<protein>
    <submittedName>
        <fullName evidence="3">Uncharacterized protein</fullName>
    </submittedName>
</protein>
<dbReference type="AlphaFoldDB" id="A0A9X9M9C5"/>
<dbReference type="EMBL" id="CYRY02044721">
    <property type="protein sequence ID" value="VCX39809.1"/>
    <property type="molecule type" value="Genomic_DNA"/>
</dbReference>